<keyword evidence="2" id="KW-1185">Reference proteome</keyword>
<organism evidence="1 2">
    <name type="scientific">Dryococelus australis</name>
    <dbReference type="NCBI Taxonomy" id="614101"/>
    <lineage>
        <taxon>Eukaryota</taxon>
        <taxon>Metazoa</taxon>
        <taxon>Ecdysozoa</taxon>
        <taxon>Arthropoda</taxon>
        <taxon>Hexapoda</taxon>
        <taxon>Insecta</taxon>
        <taxon>Pterygota</taxon>
        <taxon>Neoptera</taxon>
        <taxon>Polyneoptera</taxon>
        <taxon>Phasmatodea</taxon>
        <taxon>Verophasmatodea</taxon>
        <taxon>Anareolatae</taxon>
        <taxon>Phasmatidae</taxon>
        <taxon>Eurycanthinae</taxon>
        <taxon>Dryococelus</taxon>
    </lineage>
</organism>
<dbReference type="Proteomes" id="UP001159363">
    <property type="component" value="Chromosome 1"/>
</dbReference>
<evidence type="ECO:0000313" key="2">
    <source>
        <dbReference type="Proteomes" id="UP001159363"/>
    </source>
</evidence>
<name>A0ABQ9IGH3_9NEOP</name>
<sequence length="271" mass="31146">MTVIGPDAANIFNTFSLTEAEIKYLSVIKTKSDDYYAPKTNITYERYLFNKITQAEGQPFNNFLTLVINQGKKCDDMVHEKFLDEEDLTFDKTVKICRASEITKLQVSVMRGDTLHSVHAMHTIHKKMLYESQETEFKMRSKCPKCSYNHTQTTCPAVRKECKKRGEVGHFAKVCRSKQVLNINSGKQGRTPEPSSLETFFVWSIDSHQKELDWIEKLTLPNKIYQVSLRPSGTLRLKQPVDKEITKLLKNATGIIILVNVNSAILLLRYF</sequence>
<reference evidence="1 2" key="1">
    <citation type="submission" date="2023-02" db="EMBL/GenBank/DDBJ databases">
        <title>LHISI_Scaffold_Assembly.</title>
        <authorList>
            <person name="Stuart O.P."/>
            <person name="Cleave R."/>
            <person name="Magrath M.J.L."/>
            <person name="Mikheyev A.S."/>
        </authorList>
    </citation>
    <scope>NUCLEOTIDE SEQUENCE [LARGE SCALE GENOMIC DNA]</scope>
    <source>
        <strain evidence="1">Daus_M_001</strain>
        <tissue evidence="1">Leg muscle</tissue>
    </source>
</reference>
<evidence type="ECO:0000313" key="1">
    <source>
        <dbReference type="EMBL" id="KAJ8895785.1"/>
    </source>
</evidence>
<dbReference type="PANTHER" id="PTHR33198">
    <property type="entry name" value="ANK_REP_REGION DOMAIN-CONTAINING PROTEIN-RELATED"/>
    <property type="match status" value="1"/>
</dbReference>
<gene>
    <name evidence="1" type="ORF">PR048_001123</name>
</gene>
<proteinExistence type="predicted"/>
<accession>A0ABQ9IGH3</accession>
<dbReference type="EMBL" id="JARBHB010000001">
    <property type="protein sequence ID" value="KAJ8895785.1"/>
    <property type="molecule type" value="Genomic_DNA"/>
</dbReference>
<comment type="caution">
    <text evidence="1">The sequence shown here is derived from an EMBL/GenBank/DDBJ whole genome shotgun (WGS) entry which is preliminary data.</text>
</comment>
<protein>
    <submittedName>
        <fullName evidence="1">Uncharacterized protein</fullName>
    </submittedName>
</protein>